<dbReference type="Gene3D" id="3.40.50.720">
    <property type="entry name" value="NAD(P)-binding Rossmann-like Domain"/>
    <property type="match status" value="1"/>
</dbReference>
<protein>
    <submittedName>
        <fullName evidence="4">WW domain-containing oxidoreductase</fullName>
    </submittedName>
</protein>
<comment type="caution">
    <text evidence="4">The sequence shown here is derived from an EMBL/GenBank/DDBJ whole genome shotgun (WGS) entry which is preliminary data.</text>
</comment>
<sequence>MRKLWTVVAAPSMISEPPQWRTSIEEMWIIDLADFSSVRKFADKFERDGGCPGILVENAAIGSFKYEATKDNWDIFLQVNHLYTSLLALFLLPFMIKTAEKHSTTLRLVVVSNKLHNVVKMDKKTSVDPHILETLESAEYCTDKNMEERYQLTKLFNVFFVRALNARLSPSTPPPLIINAVNPGYCYSDLRREYSGMRAVIDWFLEKALAFSAEMGSRRLIWAALAHQDRPDKLRGEYLSSFEVREVSDLVLSPEGVKIQDRS</sequence>
<name>A0A8H6XSA6_9AGAR</name>
<gene>
    <name evidence="4" type="ORF">MVEN_01571900</name>
</gene>
<reference evidence="4" key="1">
    <citation type="submission" date="2020-05" db="EMBL/GenBank/DDBJ databases">
        <title>Mycena genomes resolve the evolution of fungal bioluminescence.</title>
        <authorList>
            <person name="Tsai I.J."/>
        </authorList>
    </citation>
    <scope>NUCLEOTIDE SEQUENCE</scope>
    <source>
        <strain evidence="4">CCC161011</strain>
    </source>
</reference>
<dbReference type="PANTHER" id="PTHR24320:SF252">
    <property type="entry name" value="DEHYDROGENASE_REDUCTASE FAMILY PROTEIN, PUTATIVE (AFU_ORTHOLOGUE AFUA_3G08550)-RELATED"/>
    <property type="match status" value="1"/>
</dbReference>
<evidence type="ECO:0000313" key="4">
    <source>
        <dbReference type="EMBL" id="KAF7345532.1"/>
    </source>
</evidence>
<evidence type="ECO:0000313" key="5">
    <source>
        <dbReference type="Proteomes" id="UP000620124"/>
    </source>
</evidence>
<organism evidence="4 5">
    <name type="scientific">Mycena venus</name>
    <dbReference type="NCBI Taxonomy" id="2733690"/>
    <lineage>
        <taxon>Eukaryota</taxon>
        <taxon>Fungi</taxon>
        <taxon>Dikarya</taxon>
        <taxon>Basidiomycota</taxon>
        <taxon>Agaricomycotina</taxon>
        <taxon>Agaricomycetes</taxon>
        <taxon>Agaricomycetidae</taxon>
        <taxon>Agaricales</taxon>
        <taxon>Marasmiineae</taxon>
        <taxon>Mycenaceae</taxon>
        <taxon>Mycena</taxon>
    </lineage>
</organism>
<keyword evidence="3" id="KW-0560">Oxidoreductase</keyword>
<dbReference type="Proteomes" id="UP000620124">
    <property type="component" value="Unassembled WGS sequence"/>
</dbReference>
<dbReference type="SUPFAM" id="SSF51735">
    <property type="entry name" value="NAD(P)-binding Rossmann-fold domains"/>
    <property type="match status" value="1"/>
</dbReference>
<evidence type="ECO:0000256" key="2">
    <source>
        <dbReference type="ARBA" id="ARBA00022857"/>
    </source>
</evidence>
<dbReference type="OrthoDB" id="542013at2759"/>
<dbReference type="PANTHER" id="PTHR24320">
    <property type="entry name" value="RETINOL DEHYDROGENASE"/>
    <property type="match status" value="1"/>
</dbReference>
<proteinExistence type="inferred from homology"/>
<dbReference type="EMBL" id="JACAZI010000013">
    <property type="protein sequence ID" value="KAF7345532.1"/>
    <property type="molecule type" value="Genomic_DNA"/>
</dbReference>
<dbReference type="AlphaFoldDB" id="A0A8H6XSA6"/>
<dbReference type="GO" id="GO:0016491">
    <property type="term" value="F:oxidoreductase activity"/>
    <property type="evidence" value="ECO:0007669"/>
    <property type="project" value="UniProtKB-KW"/>
</dbReference>
<accession>A0A8H6XSA6</accession>
<comment type="similarity">
    <text evidence="1">Belongs to the short-chain dehydrogenases/reductases (SDR) family.</text>
</comment>
<keyword evidence="5" id="KW-1185">Reference proteome</keyword>
<evidence type="ECO:0000256" key="1">
    <source>
        <dbReference type="ARBA" id="ARBA00006484"/>
    </source>
</evidence>
<dbReference type="InterPro" id="IPR036291">
    <property type="entry name" value="NAD(P)-bd_dom_sf"/>
</dbReference>
<evidence type="ECO:0000256" key="3">
    <source>
        <dbReference type="ARBA" id="ARBA00023002"/>
    </source>
</evidence>
<keyword evidence="2" id="KW-0521">NADP</keyword>